<gene>
    <name evidence="1" type="ORF">GCM10007962_32700</name>
</gene>
<evidence type="ECO:0008006" key="3">
    <source>
        <dbReference type="Google" id="ProtNLM"/>
    </source>
</evidence>
<name>A0A8J3BT05_9FLAO</name>
<reference evidence="1" key="1">
    <citation type="journal article" date="2014" name="Int. J. Syst. Evol. Microbiol.">
        <title>Complete genome sequence of Corynebacterium casei LMG S-19264T (=DSM 44701T), isolated from a smear-ripened cheese.</title>
        <authorList>
            <consortium name="US DOE Joint Genome Institute (JGI-PGF)"/>
            <person name="Walter F."/>
            <person name="Albersmeier A."/>
            <person name="Kalinowski J."/>
            <person name="Ruckert C."/>
        </authorList>
    </citation>
    <scope>NUCLEOTIDE SEQUENCE</scope>
    <source>
        <strain evidence="1">JCM 12862</strain>
    </source>
</reference>
<keyword evidence="2" id="KW-1185">Reference proteome</keyword>
<evidence type="ECO:0000313" key="2">
    <source>
        <dbReference type="Proteomes" id="UP000612329"/>
    </source>
</evidence>
<comment type="caution">
    <text evidence="1">The sequence shown here is derived from an EMBL/GenBank/DDBJ whole genome shotgun (WGS) entry which is preliminary data.</text>
</comment>
<dbReference type="Pfam" id="PF14137">
    <property type="entry name" value="DUF4304"/>
    <property type="match status" value="1"/>
</dbReference>
<dbReference type="Proteomes" id="UP000612329">
    <property type="component" value="Unassembled WGS sequence"/>
</dbReference>
<proteinExistence type="predicted"/>
<sequence>MDTAEFRKLIVKHFSPKIRELGWKGSGFHYRKPEENNVVNIFGLQGSRWGGTIYCETAICFDFMNDLAGLSFDKSTYASCLIRKRLHPLERTGGAWDIHNDQEKNLEEVNSIWNAFQNQGAKFYNDFANFPHPFDKIKPIDLQTSDNYKILGKYYVGNDIELANLLKEINLLLGNKSIAKEFAEIGIAGVNELGKKLLVGRKTKSYRETERHLENKIKELTIE</sequence>
<protein>
    <recommendedName>
        <fullName evidence="3">DUF4304 domain-containing protein</fullName>
    </recommendedName>
</protein>
<dbReference type="AlphaFoldDB" id="A0A8J3BT05"/>
<organism evidence="1 2">
    <name type="scientific">Yeosuana aromativorans</name>
    <dbReference type="NCBI Taxonomy" id="288019"/>
    <lineage>
        <taxon>Bacteria</taxon>
        <taxon>Pseudomonadati</taxon>
        <taxon>Bacteroidota</taxon>
        <taxon>Flavobacteriia</taxon>
        <taxon>Flavobacteriales</taxon>
        <taxon>Flavobacteriaceae</taxon>
        <taxon>Yeosuana</taxon>
    </lineage>
</organism>
<dbReference type="EMBL" id="BMNR01000017">
    <property type="protein sequence ID" value="GGK35817.1"/>
    <property type="molecule type" value="Genomic_DNA"/>
</dbReference>
<reference evidence="1" key="2">
    <citation type="submission" date="2020-09" db="EMBL/GenBank/DDBJ databases">
        <authorList>
            <person name="Sun Q."/>
            <person name="Ohkuma M."/>
        </authorList>
    </citation>
    <scope>NUCLEOTIDE SEQUENCE</scope>
    <source>
        <strain evidence="1">JCM 12862</strain>
    </source>
</reference>
<dbReference type="RefSeq" id="WP_188655217.1">
    <property type="nucleotide sequence ID" value="NZ_BMNR01000017.1"/>
</dbReference>
<accession>A0A8J3BT05</accession>
<dbReference type="InterPro" id="IPR025412">
    <property type="entry name" value="DUF4304"/>
</dbReference>
<evidence type="ECO:0000313" key="1">
    <source>
        <dbReference type="EMBL" id="GGK35817.1"/>
    </source>
</evidence>